<feature type="domain" description="M23ase beta-sheet core" evidence="3">
    <location>
        <begin position="172"/>
        <end position="273"/>
    </location>
</feature>
<evidence type="ECO:0000313" key="5">
    <source>
        <dbReference type="Proteomes" id="UP001247542"/>
    </source>
</evidence>
<name>A0ABU3IAI1_9ACTO</name>
<proteinExistence type="predicted"/>
<dbReference type="EMBL" id="JASXSX010000001">
    <property type="protein sequence ID" value="MDT3767383.1"/>
    <property type="molecule type" value="Genomic_DNA"/>
</dbReference>
<keyword evidence="2" id="KW-1133">Transmembrane helix</keyword>
<dbReference type="SUPFAM" id="SSF51261">
    <property type="entry name" value="Duplicated hybrid motif"/>
    <property type="match status" value="1"/>
</dbReference>
<keyword evidence="5" id="KW-1185">Reference proteome</keyword>
<dbReference type="Pfam" id="PF01551">
    <property type="entry name" value="Peptidase_M23"/>
    <property type="match status" value="1"/>
</dbReference>
<dbReference type="GO" id="GO:0016787">
    <property type="term" value="F:hydrolase activity"/>
    <property type="evidence" value="ECO:0007669"/>
    <property type="project" value="UniProtKB-KW"/>
</dbReference>
<dbReference type="Proteomes" id="UP001247542">
    <property type="component" value="Unassembled WGS sequence"/>
</dbReference>
<dbReference type="RefSeq" id="WP_313272888.1">
    <property type="nucleotide sequence ID" value="NZ_JASXSX010000001.1"/>
</dbReference>
<keyword evidence="2" id="KW-0812">Transmembrane</keyword>
<gene>
    <name evidence="4" type="ORF">QS713_04790</name>
</gene>
<feature type="region of interest" description="Disordered" evidence="1">
    <location>
        <begin position="91"/>
        <end position="117"/>
    </location>
</feature>
<dbReference type="PANTHER" id="PTHR21666:SF270">
    <property type="entry name" value="MUREIN HYDROLASE ACTIVATOR ENVC"/>
    <property type="match status" value="1"/>
</dbReference>
<evidence type="ECO:0000256" key="2">
    <source>
        <dbReference type="SAM" id="Phobius"/>
    </source>
</evidence>
<dbReference type="InterPro" id="IPR050570">
    <property type="entry name" value="Cell_wall_metabolism_enzyme"/>
</dbReference>
<evidence type="ECO:0000256" key="1">
    <source>
        <dbReference type="SAM" id="MobiDB-lite"/>
    </source>
</evidence>
<feature type="region of interest" description="Disordered" evidence="1">
    <location>
        <begin position="1"/>
        <end position="43"/>
    </location>
</feature>
<evidence type="ECO:0000259" key="3">
    <source>
        <dbReference type="Pfam" id="PF01551"/>
    </source>
</evidence>
<protein>
    <submittedName>
        <fullName evidence="4">M23 family metallopeptidase</fullName>
        <ecNumber evidence="4">3.4.24.-</ecNumber>
    </submittedName>
</protein>
<keyword evidence="4" id="KW-0378">Hydrolase</keyword>
<dbReference type="PANTHER" id="PTHR21666">
    <property type="entry name" value="PEPTIDASE-RELATED"/>
    <property type="match status" value="1"/>
</dbReference>
<dbReference type="CDD" id="cd12797">
    <property type="entry name" value="M23_peptidase"/>
    <property type="match status" value="1"/>
</dbReference>
<keyword evidence="2" id="KW-0472">Membrane</keyword>
<accession>A0ABU3IAI1</accession>
<dbReference type="InterPro" id="IPR011055">
    <property type="entry name" value="Dup_hybrid_motif"/>
</dbReference>
<evidence type="ECO:0000313" key="4">
    <source>
        <dbReference type="EMBL" id="MDT3767383.1"/>
    </source>
</evidence>
<reference evidence="4 5" key="1">
    <citation type="submission" date="2023-06" db="EMBL/GenBank/DDBJ databases">
        <title>Draft genome sequence of Gleimia hominis type strain CCUG 57540T.</title>
        <authorList>
            <person name="Salva-Serra F."/>
            <person name="Cardew S."/>
            <person name="Jensie Markopoulos S."/>
            <person name="Ohlen M."/>
            <person name="Inganas E."/>
            <person name="Svensson-Stadler L."/>
            <person name="Moore E.R.B."/>
        </authorList>
    </citation>
    <scope>NUCLEOTIDE SEQUENCE [LARGE SCALE GENOMIC DNA]</scope>
    <source>
        <strain evidence="4 5">CCUG 57540</strain>
    </source>
</reference>
<dbReference type="Gene3D" id="2.70.70.10">
    <property type="entry name" value="Glucose Permease (Domain IIA)"/>
    <property type="match status" value="1"/>
</dbReference>
<dbReference type="InterPro" id="IPR016047">
    <property type="entry name" value="M23ase_b-sheet_dom"/>
</dbReference>
<organism evidence="4 5">
    <name type="scientific">Gleimia hominis</name>
    <dbReference type="NCBI Taxonomy" id="595468"/>
    <lineage>
        <taxon>Bacteria</taxon>
        <taxon>Bacillati</taxon>
        <taxon>Actinomycetota</taxon>
        <taxon>Actinomycetes</taxon>
        <taxon>Actinomycetales</taxon>
        <taxon>Actinomycetaceae</taxon>
        <taxon>Gleimia</taxon>
    </lineage>
</organism>
<dbReference type="EC" id="3.4.24.-" evidence="4"/>
<sequence>MVQSDATEGTELLNSTSTQCPLPTRAQRRKQRKREQCSKQRSHANRIVRAGAVTVLAAATVAIPVSGFVGPNSSITLPSKQFAVAAAGDSWAGQPDSTVEQADDLHRSETASSRARVRTPLQVSQCMKLDSANGDRPVTQTAELIWPLAQGSFNFASPFGMRFHPVLGISRLHAGADLAAPAGTPIFAVADGVVVDSQPMEGAGYWVRIKHESADGGVYYSGYAHMFPTDVKVQKGDSVKVGQEIALVGNNGMSTGPHLHFEIHDSADTPIDPVDWLKEQQATYAGEDCK</sequence>
<feature type="compositionally biased region" description="Polar residues" evidence="1">
    <location>
        <begin position="1"/>
        <end position="21"/>
    </location>
</feature>
<comment type="caution">
    <text evidence="4">The sequence shown here is derived from an EMBL/GenBank/DDBJ whole genome shotgun (WGS) entry which is preliminary data.</text>
</comment>
<feature type="transmembrane region" description="Helical" evidence="2">
    <location>
        <begin position="47"/>
        <end position="69"/>
    </location>
</feature>